<keyword evidence="3" id="KW-0732">Signal</keyword>
<feature type="region of interest" description="Disordered" evidence="1">
    <location>
        <begin position="87"/>
        <end position="146"/>
    </location>
</feature>
<dbReference type="EMBL" id="KK583193">
    <property type="protein sequence ID" value="KDO33076.1"/>
    <property type="molecule type" value="Genomic_DNA"/>
</dbReference>
<keyword evidence="5" id="KW-1185">Reference proteome</keyword>
<gene>
    <name evidence="4" type="ORF">SPRG_01891</name>
</gene>
<evidence type="ECO:0000313" key="5">
    <source>
        <dbReference type="Proteomes" id="UP000030745"/>
    </source>
</evidence>
<name>A0A067D2V1_SAPPC</name>
<feature type="chain" id="PRO_5001635184" evidence="3">
    <location>
        <begin position="18"/>
        <end position="264"/>
    </location>
</feature>
<reference evidence="4 5" key="1">
    <citation type="journal article" date="2013" name="PLoS Genet.">
        <title>Distinctive expansion of potential virulence genes in the genome of the oomycete fish pathogen Saprolegnia parasitica.</title>
        <authorList>
            <person name="Jiang R.H."/>
            <person name="de Bruijn I."/>
            <person name="Haas B.J."/>
            <person name="Belmonte R."/>
            <person name="Lobach L."/>
            <person name="Christie J."/>
            <person name="van den Ackerveken G."/>
            <person name="Bottin A."/>
            <person name="Bulone V."/>
            <person name="Diaz-Moreno S.M."/>
            <person name="Dumas B."/>
            <person name="Fan L."/>
            <person name="Gaulin E."/>
            <person name="Govers F."/>
            <person name="Grenville-Briggs L.J."/>
            <person name="Horner N.R."/>
            <person name="Levin J.Z."/>
            <person name="Mammella M."/>
            <person name="Meijer H.J."/>
            <person name="Morris P."/>
            <person name="Nusbaum C."/>
            <person name="Oome S."/>
            <person name="Phillips A.J."/>
            <person name="van Rooyen D."/>
            <person name="Rzeszutek E."/>
            <person name="Saraiva M."/>
            <person name="Secombes C.J."/>
            <person name="Seidl M.F."/>
            <person name="Snel B."/>
            <person name="Stassen J.H."/>
            <person name="Sykes S."/>
            <person name="Tripathy S."/>
            <person name="van den Berg H."/>
            <person name="Vega-Arreguin J.C."/>
            <person name="Wawra S."/>
            <person name="Young S.K."/>
            <person name="Zeng Q."/>
            <person name="Dieguez-Uribeondo J."/>
            <person name="Russ C."/>
            <person name="Tyler B.M."/>
            <person name="van West P."/>
        </authorList>
    </citation>
    <scope>NUCLEOTIDE SEQUENCE [LARGE SCALE GENOMIC DNA]</scope>
    <source>
        <strain evidence="4 5">CBS 223.65</strain>
    </source>
</reference>
<dbReference type="VEuPathDB" id="FungiDB:SPRG_01891"/>
<keyword evidence="2" id="KW-1133">Transmembrane helix</keyword>
<feature type="compositionally biased region" description="Low complexity" evidence="1">
    <location>
        <begin position="87"/>
        <end position="127"/>
    </location>
</feature>
<dbReference type="KEGG" id="spar:SPRG_01891"/>
<proteinExistence type="predicted"/>
<evidence type="ECO:0000313" key="4">
    <source>
        <dbReference type="EMBL" id="KDO33076.1"/>
    </source>
</evidence>
<evidence type="ECO:0000256" key="2">
    <source>
        <dbReference type="SAM" id="Phobius"/>
    </source>
</evidence>
<feature type="transmembrane region" description="Helical" evidence="2">
    <location>
        <begin position="149"/>
        <end position="172"/>
    </location>
</feature>
<dbReference type="OrthoDB" id="77180at2759"/>
<evidence type="ECO:0000256" key="1">
    <source>
        <dbReference type="SAM" id="MobiDB-lite"/>
    </source>
</evidence>
<dbReference type="AlphaFoldDB" id="A0A067D2V1"/>
<feature type="compositionally biased region" description="Basic and acidic residues" evidence="1">
    <location>
        <begin position="133"/>
        <end position="146"/>
    </location>
</feature>
<dbReference type="Proteomes" id="UP000030745">
    <property type="component" value="Unassembled WGS sequence"/>
</dbReference>
<protein>
    <submittedName>
        <fullName evidence="4">Uncharacterized protein</fullName>
    </submittedName>
</protein>
<sequence>MRLLSLVLGCAATACAATNDTWPLVCQTRGDDLCDTATDVCPPCVSSANISSPVCVGFNTSGVCPDGFYVWSVPNVTLVPVPAPTSDTITLPPTTTPAGTTEAPSTMKPTTTSAPTTTAPTTAAPTTQPDSDANTRAEMERRKDERADVTTMGIIVVAVAGTVAAVASVLFVKRSKHRQETTNVQTPRRDVLITHRAAPAVDGESHEKRYSDWLEINAVVSPQAEVDLVNGTPLELWDELPILQRNRERELTLLENHESTDSVL</sequence>
<dbReference type="RefSeq" id="XP_012195847.1">
    <property type="nucleotide sequence ID" value="XM_012340457.1"/>
</dbReference>
<accession>A0A067D2V1</accession>
<keyword evidence="2" id="KW-0812">Transmembrane</keyword>
<keyword evidence="2" id="KW-0472">Membrane</keyword>
<feature type="signal peptide" evidence="3">
    <location>
        <begin position="1"/>
        <end position="17"/>
    </location>
</feature>
<dbReference type="GeneID" id="24124469"/>
<organism evidence="4 5">
    <name type="scientific">Saprolegnia parasitica (strain CBS 223.65)</name>
    <dbReference type="NCBI Taxonomy" id="695850"/>
    <lineage>
        <taxon>Eukaryota</taxon>
        <taxon>Sar</taxon>
        <taxon>Stramenopiles</taxon>
        <taxon>Oomycota</taxon>
        <taxon>Saprolegniomycetes</taxon>
        <taxon>Saprolegniales</taxon>
        <taxon>Saprolegniaceae</taxon>
        <taxon>Saprolegnia</taxon>
    </lineage>
</organism>
<dbReference type="OMA" id="ANTRAEM"/>
<evidence type="ECO:0000256" key="3">
    <source>
        <dbReference type="SAM" id="SignalP"/>
    </source>
</evidence>